<dbReference type="PROSITE" id="PS00154">
    <property type="entry name" value="ATPASE_E1_E2"/>
    <property type="match status" value="1"/>
</dbReference>
<evidence type="ECO:0000313" key="16">
    <source>
        <dbReference type="EMBL" id="TDQ23931.1"/>
    </source>
</evidence>
<dbReference type="EMBL" id="SNYH01000005">
    <property type="protein sequence ID" value="TDQ23931.1"/>
    <property type="molecule type" value="Genomic_DNA"/>
</dbReference>
<evidence type="ECO:0000256" key="7">
    <source>
        <dbReference type="ARBA" id="ARBA00022723"/>
    </source>
</evidence>
<keyword evidence="7" id="KW-0479">Metal-binding</keyword>
<comment type="caution">
    <text evidence="16">The sequence shown here is derived from an EMBL/GenBank/DDBJ whole genome shotgun (WGS) entry which is preliminary data.</text>
</comment>
<dbReference type="GO" id="GO:0005524">
    <property type="term" value="F:ATP binding"/>
    <property type="evidence" value="ECO:0007669"/>
    <property type="project" value="InterPro"/>
</dbReference>
<dbReference type="SUPFAM" id="SSF81653">
    <property type="entry name" value="Calcium ATPase, transduction domain A"/>
    <property type="match status" value="1"/>
</dbReference>
<dbReference type="InterPro" id="IPR008250">
    <property type="entry name" value="ATPase_P-typ_transduc_dom_A_sf"/>
</dbReference>
<evidence type="ECO:0000256" key="8">
    <source>
        <dbReference type="ARBA" id="ARBA00022842"/>
    </source>
</evidence>
<accession>A0A4R6TDN5</accession>
<organism evidence="16 17">
    <name type="scientific">Tenacibaculum caenipelagi</name>
    <dbReference type="NCBI Taxonomy" id="1325435"/>
    <lineage>
        <taxon>Bacteria</taxon>
        <taxon>Pseudomonadati</taxon>
        <taxon>Bacteroidota</taxon>
        <taxon>Flavobacteriia</taxon>
        <taxon>Flavobacteriales</taxon>
        <taxon>Flavobacteriaceae</taxon>
        <taxon>Tenacibaculum</taxon>
    </lineage>
</organism>
<evidence type="ECO:0000256" key="6">
    <source>
        <dbReference type="ARBA" id="ARBA00022692"/>
    </source>
</evidence>
<dbReference type="Gene3D" id="2.70.150.10">
    <property type="entry name" value="Calcium-transporting ATPase, cytoplasmic transduction domain A"/>
    <property type="match status" value="1"/>
</dbReference>
<dbReference type="OrthoDB" id="1521937at2"/>
<evidence type="ECO:0000256" key="13">
    <source>
        <dbReference type="SAM" id="Phobius"/>
    </source>
</evidence>
<dbReference type="GO" id="GO:0005886">
    <property type="term" value="C:plasma membrane"/>
    <property type="evidence" value="ECO:0007669"/>
    <property type="project" value="UniProtKB-SubCell"/>
</dbReference>
<evidence type="ECO:0000256" key="12">
    <source>
        <dbReference type="ARBA" id="ARBA00023136"/>
    </source>
</evidence>
<feature type="transmembrane region" description="Helical" evidence="13">
    <location>
        <begin position="206"/>
        <end position="228"/>
    </location>
</feature>
<dbReference type="NCBIfam" id="TIGR01494">
    <property type="entry name" value="ATPase_P-type"/>
    <property type="match status" value="1"/>
</dbReference>
<feature type="transmembrane region" description="Helical" evidence="13">
    <location>
        <begin position="450"/>
        <end position="471"/>
    </location>
</feature>
<dbReference type="Pfam" id="PF12156">
    <property type="entry name" value="ATPase-cat_bd"/>
    <property type="match status" value="1"/>
</dbReference>
<dbReference type="RefSeq" id="WP_133537181.1">
    <property type="nucleotide sequence ID" value="NZ_SNYH01000005.1"/>
</dbReference>
<dbReference type="SUPFAM" id="SSF55008">
    <property type="entry name" value="HMA, heavy metal-associated domain"/>
    <property type="match status" value="1"/>
</dbReference>
<dbReference type="PRINTS" id="PR00119">
    <property type="entry name" value="CATATPASE"/>
</dbReference>
<dbReference type="PANTHER" id="PTHR43520:SF5">
    <property type="entry name" value="CATION-TRANSPORTING P-TYPE ATPASE-RELATED"/>
    <property type="match status" value="1"/>
</dbReference>
<keyword evidence="11" id="KW-0406">Ion transport</keyword>
<evidence type="ECO:0000256" key="11">
    <source>
        <dbReference type="ARBA" id="ARBA00023065"/>
    </source>
</evidence>
<keyword evidence="5" id="KW-0597">Phosphoprotein</keyword>
<dbReference type="CDD" id="cd00371">
    <property type="entry name" value="HMA"/>
    <property type="match status" value="1"/>
</dbReference>
<evidence type="ECO:0000256" key="1">
    <source>
        <dbReference type="ARBA" id="ARBA00004651"/>
    </source>
</evidence>
<gene>
    <name evidence="16" type="ORF">DFQ07_2465</name>
</gene>
<dbReference type="InterPro" id="IPR036412">
    <property type="entry name" value="HAD-like_sf"/>
</dbReference>
<keyword evidence="10 13" id="KW-1133">Transmembrane helix</keyword>
<keyword evidence="9" id="KW-1278">Translocase</keyword>
<feature type="transmembrane region" description="Helical" evidence="13">
    <location>
        <begin position="735"/>
        <end position="755"/>
    </location>
</feature>
<feature type="domain" description="Putative metal-binding" evidence="15">
    <location>
        <begin position="6"/>
        <end position="78"/>
    </location>
</feature>
<dbReference type="PANTHER" id="PTHR43520">
    <property type="entry name" value="ATP7, ISOFORM B"/>
    <property type="match status" value="1"/>
</dbReference>
<dbReference type="GO" id="GO:0016887">
    <property type="term" value="F:ATP hydrolysis activity"/>
    <property type="evidence" value="ECO:0007669"/>
    <property type="project" value="InterPro"/>
</dbReference>
<evidence type="ECO:0000313" key="17">
    <source>
        <dbReference type="Proteomes" id="UP000295390"/>
    </source>
</evidence>
<proteinExistence type="inferred from homology"/>
<feature type="transmembrane region" description="Helical" evidence="13">
    <location>
        <begin position="257"/>
        <end position="278"/>
    </location>
</feature>
<keyword evidence="4" id="KW-1003">Cell membrane</keyword>
<keyword evidence="12 13" id="KW-0472">Membrane</keyword>
<evidence type="ECO:0000256" key="4">
    <source>
        <dbReference type="ARBA" id="ARBA00022475"/>
    </source>
</evidence>
<sequence>MKSTICFHCGNECDTKTITIQDKYFCCSGCKTVYEIFSENDLTCYYDFQNNPGAIPEEIQGKYDFLDNQSIVEKLLEFNDGNMQVINLYIPHIHCSSCIWVLENLHKLQNNISSSQVNFPKKTVRVTYNSGKTSLKEIILLLSSICYEPYISLEDYEVGKKKVDRSLIYKLGIAGFAFGNVMFLSFPEYFEVSEYWLEQYKNLFRWLMFAFSLPVVFYAGIDYFISAYKGLRSKILNIDVPIALGILVLFVRSTTEIMFDLGTGFFDSLTGLVFFLLLGKFFQQKTYNFLSFERDYKSYFPISVTKITTDKKEENTQIYDVNKGDRLLIRNQELIPVDGILINGNAQIDYSFVTGEEIPVNKQSGDKLFAGGKQLSGSIEMEVLASVSQSYLTQLWSNDVFQKDKSSSFKTLTDKISKNFTIIVLSIAFLSTTFWLYYDSSKALNVFTSVLIIACPCAIALAGPFTLGNILRIFGRKKFYLKNATVVEQLAAVNSVIFDKTGTLTTNKENTITYEGETLNKTQKSILKSSLRASNHPLSRMLYTSLAEEEMVPIEDYQEYIGKGIEAHYQQTMLKIGSSSFVKNTKKQTNLDTSVHIGINDKYKGKYIFKNAYRKGVKKLFSDLQKKYELSVVSGDNEGEKKFLEGELPKQTKFLFNQKPQDKLHYVEELQERGRNVLMIGDGLNDAGALAQSNVGVALSENINVFSPACDAILDATKFNQIGNYIKASKKAIQIIKYCFLLSLGYNVIGLYFAVTGQLMPVIAAILMPLSSISVVIFTTIATNMLGRKIK</sequence>
<dbReference type="InterPro" id="IPR021993">
    <property type="entry name" value="ATPase-cat-bd"/>
</dbReference>
<keyword evidence="3" id="KW-0813">Transport</keyword>
<feature type="transmembrane region" description="Helical" evidence="13">
    <location>
        <begin position="167"/>
        <end position="186"/>
    </location>
</feature>
<evidence type="ECO:0000259" key="15">
    <source>
        <dbReference type="Pfam" id="PF12156"/>
    </source>
</evidence>
<dbReference type="Proteomes" id="UP000295390">
    <property type="component" value="Unassembled WGS sequence"/>
</dbReference>
<dbReference type="Gene3D" id="3.40.1110.10">
    <property type="entry name" value="Calcium-transporting ATPase, cytoplasmic domain N"/>
    <property type="match status" value="1"/>
</dbReference>
<dbReference type="Pfam" id="PF00122">
    <property type="entry name" value="E1-E2_ATPase"/>
    <property type="match status" value="1"/>
</dbReference>
<feature type="transmembrane region" description="Helical" evidence="13">
    <location>
        <begin position="420"/>
        <end position="438"/>
    </location>
</feature>
<protein>
    <submittedName>
        <fullName evidence="16">Cu+-exporting ATPase</fullName>
    </submittedName>
</protein>
<dbReference type="InterPro" id="IPR059000">
    <property type="entry name" value="ATPase_P-type_domA"/>
</dbReference>
<dbReference type="InterPro" id="IPR001757">
    <property type="entry name" value="P_typ_ATPase"/>
</dbReference>
<dbReference type="InterPro" id="IPR023299">
    <property type="entry name" value="ATPase_P-typ_cyto_dom_N"/>
</dbReference>
<dbReference type="AlphaFoldDB" id="A0A4R6TDN5"/>
<evidence type="ECO:0000256" key="5">
    <source>
        <dbReference type="ARBA" id="ARBA00022553"/>
    </source>
</evidence>
<dbReference type="Gene3D" id="3.40.50.1000">
    <property type="entry name" value="HAD superfamily/HAD-like"/>
    <property type="match status" value="1"/>
</dbReference>
<evidence type="ECO:0000256" key="2">
    <source>
        <dbReference type="ARBA" id="ARBA00006024"/>
    </source>
</evidence>
<dbReference type="InterPro" id="IPR023214">
    <property type="entry name" value="HAD_sf"/>
</dbReference>
<keyword evidence="17" id="KW-1185">Reference proteome</keyword>
<dbReference type="SUPFAM" id="SSF81665">
    <property type="entry name" value="Calcium ATPase, transmembrane domain M"/>
    <property type="match status" value="1"/>
</dbReference>
<dbReference type="InterPro" id="IPR023298">
    <property type="entry name" value="ATPase_P-typ_TM_dom_sf"/>
</dbReference>
<keyword evidence="8" id="KW-0460">Magnesium</keyword>
<dbReference type="SUPFAM" id="SSF56784">
    <property type="entry name" value="HAD-like"/>
    <property type="match status" value="1"/>
</dbReference>
<feature type="transmembrane region" description="Helical" evidence="13">
    <location>
        <begin position="761"/>
        <end position="786"/>
    </location>
</feature>
<dbReference type="InterPro" id="IPR018303">
    <property type="entry name" value="ATPase_P-typ_P_site"/>
</dbReference>
<reference evidence="16 17" key="1">
    <citation type="submission" date="2019-03" db="EMBL/GenBank/DDBJ databases">
        <title>Genomic Encyclopedia of Type Strains, Phase III (KMG-III): the genomes of soil and plant-associated and newly described type strains.</title>
        <authorList>
            <person name="Whitman W."/>
        </authorList>
    </citation>
    <scope>NUCLEOTIDE SEQUENCE [LARGE SCALE GENOMIC DNA]</scope>
    <source>
        <strain evidence="16 17">CECT 8283</strain>
    </source>
</reference>
<evidence type="ECO:0000259" key="14">
    <source>
        <dbReference type="Pfam" id="PF00122"/>
    </source>
</evidence>
<dbReference type="GO" id="GO:0043682">
    <property type="term" value="F:P-type divalent copper transporter activity"/>
    <property type="evidence" value="ECO:0007669"/>
    <property type="project" value="TreeGrafter"/>
</dbReference>
<dbReference type="GO" id="GO:0055070">
    <property type="term" value="P:copper ion homeostasis"/>
    <property type="evidence" value="ECO:0007669"/>
    <property type="project" value="TreeGrafter"/>
</dbReference>
<dbReference type="Pfam" id="PF00702">
    <property type="entry name" value="Hydrolase"/>
    <property type="match status" value="1"/>
</dbReference>
<dbReference type="InterPro" id="IPR006121">
    <property type="entry name" value="HMA_dom"/>
</dbReference>
<evidence type="ECO:0000256" key="9">
    <source>
        <dbReference type="ARBA" id="ARBA00022967"/>
    </source>
</evidence>
<comment type="similarity">
    <text evidence="2">Belongs to the cation transport ATPase (P-type) (TC 3.A.3) family. Type IB subfamily.</text>
</comment>
<feature type="transmembrane region" description="Helical" evidence="13">
    <location>
        <begin position="235"/>
        <end position="251"/>
    </location>
</feature>
<dbReference type="PRINTS" id="PR00943">
    <property type="entry name" value="CUATPASE"/>
</dbReference>
<feature type="domain" description="P-type ATPase A" evidence="14">
    <location>
        <begin position="301"/>
        <end position="396"/>
    </location>
</feature>
<name>A0A4R6TDN5_9FLAO</name>
<dbReference type="InterPro" id="IPR036163">
    <property type="entry name" value="HMA_dom_sf"/>
</dbReference>
<comment type="subcellular location">
    <subcellularLocation>
        <location evidence="1">Cell membrane</location>
        <topology evidence="1">Multi-pass membrane protein</topology>
    </subcellularLocation>
</comment>
<keyword evidence="6 13" id="KW-0812">Transmembrane</keyword>
<evidence type="ECO:0000256" key="10">
    <source>
        <dbReference type="ARBA" id="ARBA00022989"/>
    </source>
</evidence>
<dbReference type="GO" id="GO:0005507">
    <property type="term" value="F:copper ion binding"/>
    <property type="evidence" value="ECO:0007669"/>
    <property type="project" value="TreeGrafter"/>
</dbReference>
<dbReference type="Gene3D" id="3.30.70.100">
    <property type="match status" value="1"/>
</dbReference>
<evidence type="ECO:0000256" key="3">
    <source>
        <dbReference type="ARBA" id="ARBA00022448"/>
    </source>
</evidence>